<accession>A0A9P1J3E0</accession>
<dbReference type="OrthoDB" id="5781422at2759"/>
<reference evidence="1" key="1">
    <citation type="submission" date="2022-11" db="EMBL/GenBank/DDBJ databases">
        <authorList>
            <person name="Kikuchi T."/>
        </authorList>
    </citation>
    <scope>NUCLEOTIDE SEQUENCE</scope>
    <source>
        <strain evidence="1">PS1010</strain>
    </source>
</reference>
<keyword evidence="2" id="KW-1185">Reference proteome</keyword>
<organism evidence="1 2">
    <name type="scientific">Caenorhabditis angaria</name>
    <dbReference type="NCBI Taxonomy" id="860376"/>
    <lineage>
        <taxon>Eukaryota</taxon>
        <taxon>Metazoa</taxon>
        <taxon>Ecdysozoa</taxon>
        <taxon>Nematoda</taxon>
        <taxon>Chromadorea</taxon>
        <taxon>Rhabditida</taxon>
        <taxon>Rhabditina</taxon>
        <taxon>Rhabditomorpha</taxon>
        <taxon>Rhabditoidea</taxon>
        <taxon>Rhabditidae</taxon>
        <taxon>Peloderinae</taxon>
        <taxon>Caenorhabditis</taxon>
    </lineage>
</organism>
<evidence type="ECO:0000313" key="1">
    <source>
        <dbReference type="EMBL" id="CAI5455962.1"/>
    </source>
</evidence>
<dbReference type="EMBL" id="CANHGI010000006">
    <property type="protein sequence ID" value="CAI5455962.1"/>
    <property type="molecule type" value="Genomic_DNA"/>
</dbReference>
<proteinExistence type="predicted"/>
<comment type="caution">
    <text evidence="1">The sequence shown here is derived from an EMBL/GenBank/DDBJ whole genome shotgun (WGS) entry which is preliminary data.</text>
</comment>
<gene>
    <name evidence="1" type="ORF">CAMP_LOCUS18599</name>
</gene>
<sequence length="319" mass="34360">MAPIKFIDSSELSNKNQFYVQWPAGGRAIEDGQNDELVFEDISNATAIPTNGNYFSRIDQNTVIIAQEKFKLGYKTENQEIVEEDVESGQNAVVPAGVEFSIIGNDVKVLNRQTHAVGTLPPVAVPNQLPSDFAAGKIVNLVDASSVGAVLTKNRENHVDFANFPGSNTNASNVGILENTFNMEWQDVDGKRQVHFVGTGGVLTGGEGNPGVVLAGDKEIHVNLLLKRIDGSFYLDANQDFLMVTAESNTTNGDPNPETLKIAKFPASGVKLPIGFWHSVPFPVPGDSKLFLNEFVVKTNANSVINVAGETGSPLKIHL</sequence>
<evidence type="ECO:0000313" key="2">
    <source>
        <dbReference type="Proteomes" id="UP001152747"/>
    </source>
</evidence>
<protein>
    <submittedName>
        <fullName evidence="1">Uncharacterized protein</fullName>
    </submittedName>
</protein>
<name>A0A9P1J3E0_9PELO</name>
<dbReference type="Proteomes" id="UP001152747">
    <property type="component" value="Unassembled WGS sequence"/>
</dbReference>
<dbReference type="AlphaFoldDB" id="A0A9P1J3E0"/>